<proteinExistence type="predicted"/>
<comment type="caution">
    <text evidence="1">The sequence shown here is derived from an EMBL/GenBank/DDBJ whole genome shotgun (WGS) entry which is preliminary data.</text>
</comment>
<accession>A0AA41XK73</accession>
<name>A0AA41XK73_9MICO</name>
<dbReference type="InterPro" id="IPR007253">
    <property type="entry name" value="Cell_wall-bd_2"/>
</dbReference>
<keyword evidence="2" id="KW-1185">Reference proteome</keyword>
<gene>
    <name evidence="1" type="ORF">N1028_18465</name>
</gene>
<dbReference type="PANTHER" id="PTHR30032:SF8">
    <property type="entry name" value="GERMINATION-SPECIFIC N-ACETYLMURAMOYL-L-ALANINE AMIDASE"/>
    <property type="match status" value="1"/>
</dbReference>
<reference evidence="1" key="1">
    <citation type="submission" date="2022-08" db="EMBL/GenBank/DDBJ databases">
        <authorList>
            <person name="Deng Y."/>
            <person name="Han X.-F."/>
            <person name="Zhang Y.-Q."/>
        </authorList>
    </citation>
    <scope>NUCLEOTIDE SEQUENCE</scope>
    <source>
        <strain evidence="1">CPCC 203407</strain>
    </source>
</reference>
<dbReference type="Proteomes" id="UP001165587">
    <property type="component" value="Unassembled WGS sequence"/>
</dbReference>
<dbReference type="Pfam" id="PF04122">
    <property type="entry name" value="CW_binding_2"/>
    <property type="match status" value="3"/>
</dbReference>
<dbReference type="RefSeq" id="WP_259530960.1">
    <property type="nucleotide sequence ID" value="NZ_JANLCK010000016.1"/>
</dbReference>
<protein>
    <submittedName>
        <fullName evidence="1">Cell wall-binding repeat-containing protein</fullName>
    </submittedName>
</protein>
<dbReference type="AlphaFoldDB" id="A0AA41XK73"/>
<evidence type="ECO:0000313" key="2">
    <source>
        <dbReference type="Proteomes" id="UP001165587"/>
    </source>
</evidence>
<dbReference type="InterPro" id="IPR051922">
    <property type="entry name" value="Bact_Sporulation_Assoc"/>
</dbReference>
<dbReference type="PANTHER" id="PTHR30032">
    <property type="entry name" value="N-ACETYLMURAMOYL-L-ALANINE AMIDASE-RELATED"/>
    <property type="match status" value="1"/>
</dbReference>
<organism evidence="1 2">
    <name type="scientific">Herbiconiux oxytropis</name>
    <dbReference type="NCBI Taxonomy" id="2970915"/>
    <lineage>
        <taxon>Bacteria</taxon>
        <taxon>Bacillati</taxon>
        <taxon>Actinomycetota</taxon>
        <taxon>Actinomycetes</taxon>
        <taxon>Micrococcales</taxon>
        <taxon>Microbacteriaceae</taxon>
        <taxon>Herbiconiux</taxon>
    </lineage>
</organism>
<evidence type="ECO:0000313" key="1">
    <source>
        <dbReference type="EMBL" id="MCS5727885.1"/>
    </source>
</evidence>
<sequence>MLNHAHSTGSLSDQTTRRRWKVAILGLMAFLLAFGSLLAQAPASATEADAAAAPGVTVDRVAGADRYEVAVNISKQQFPERAAFAFVASGANYPDALSAGPAAASNAGGSLLLTTPDALPPVVQAELTRLVPSVVFIVGGPNSVSPAVEAAIENLPNKPTVTRISGADRYEVSRNLASYEWYSTPSSTAYVATGQKFPDALSAGSAAAVAQAPVVLVYGPATTVDQPTEQLLVDEGKSTVKIAGGPNSVSAGIETDLKSFSDSVLRLGGADRFEASQSINDDAFSSSGRVFLATGLKFPDALAGGSWAGKLAAPLFVVPSDCVPQGVLDSIEDLGATQVTLLGGEASLSPAVAALTPCAT</sequence>
<dbReference type="EMBL" id="JANLCK010000016">
    <property type="protein sequence ID" value="MCS5727885.1"/>
    <property type="molecule type" value="Genomic_DNA"/>
</dbReference>